<sequence length="87" mass="9470">MVNSSSCPHLAMLHAMRLCSLESDSILNPSRSIDGRGPGGLTWWAPVAASHTPTSCPALWTLSRLSCRPIWSAFGRSWRRTSTSSGR</sequence>
<reference evidence="1" key="1">
    <citation type="journal article" date="2013" name="PLoS ONE">
        <title>Direct detection of alternative open reading frames translation products in human significantly expands the proteome.</title>
        <authorList>
            <person name="Vanderperre B."/>
            <person name="Lucier J.-F."/>
            <person name="Motard J."/>
            <person name="Tremblay G."/>
            <person name="Vanderperre S."/>
            <person name="Wisztorski M."/>
            <person name="Salzet M."/>
            <person name="Boisvert F.-M."/>
            <person name="Roucou X."/>
        </authorList>
    </citation>
    <scope>NUCLEOTIDE SEQUENCE</scope>
</reference>
<accession>L8E9F3</accession>
<dbReference type="ChiTaRS" id="RYR1">
    <property type="organism name" value="human"/>
</dbReference>
<name>L8E9F3_HUMAN</name>
<protein>
    <submittedName>
        <fullName evidence="1">Alternative protein RYR1</fullName>
    </submittedName>
</protein>
<gene>
    <name evidence="1" type="primary">RYR1</name>
</gene>
<proteinExistence type="predicted"/>
<evidence type="ECO:0000313" key="1">
    <source>
        <dbReference type="EMBL" id="CCQ42988.1"/>
    </source>
</evidence>
<organism evidence="1">
    <name type="scientific">Homo sapiens</name>
    <name type="common">Human</name>
    <dbReference type="NCBI Taxonomy" id="9606"/>
    <lineage>
        <taxon>Eukaryota</taxon>
        <taxon>Metazoa</taxon>
        <taxon>Chordata</taxon>
        <taxon>Craniata</taxon>
        <taxon>Vertebrata</taxon>
        <taxon>Euteleostomi</taxon>
        <taxon>Mammalia</taxon>
        <taxon>Eutheria</taxon>
        <taxon>Euarchontoglires</taxon>
        <taxon>Primates</taxon>
        <taxon>Haplorrhini</taxon>
        <taxon>Catarrhini</taxon>
        <taxon>Hominidae</taxon>
        <taxon>Homo</taxon>
    </lineage>
</organism>
<dbReference type="EMBL" id="HF583491">
    <property type="protein sequence ID" value="CCQ42988.1"/>
    <property type="molecule type" value="Genomic_DNA"/>
</dbReference>
<dbReference type="AlphaFoldDB" id="L8E9F3"/>
<dbReference type="OrthoDB" id="258495at2759"/>